<keyword evidence="1" id="KW-0233">DNA recombination</keyword>
<dbReference type="InterPro" id="IPR053392">
    <property type="entry name" value="Transposase_IS30-like"/>
</dbReference>
<dbReference type="Gene3D" id="1.10.10.60">
    <property type="entry name" value="Homeodomain-like"/>
    <property type="match status" value="1"/>
</dbReference>
<gene>
    <name evidence="3" type="ORF">E3T47_08600</name>
</gene>
<dbReference type="GO" id="GO:0006310">
    <property type="term" value="P:DNA recombination"/>
    <property type="evidence" value="ECO:0007669"/>
    <property type="project" value="UniProtKB-KW"/>
</dbReference>
<evidence type="ECO:0000259" key="2">
    <source>
        <dbReference type="Pfam" id="PF13936"/>
    </source>
</evidence>
<dbReference type="PANTHER" id="PTHR10948">
    <property type="entry name" value="TRANSPOSASE"/>
    <property type="match status" value="1"/>
</dbReference>
<name>A0A4R9AP23_9MICO</name>
<dbReference type="NCBIfam" id="NF033563">
    <property type="entry name" value="transpos_IS30"/>
    <property type="match status" value="1"/>
</dbReference>
<dbReference type="InterPro" id="IPR051917">
    <property type="entry name" value="Transposase-Integrase"/>
</dbReference>
<dbReference type="AlphaFoldDB" id="A0A4R9AP23"/>
<dbReference type="GO" id="GO:0005829">
    <property type="term" value="C:cytosol"/>
    <property type="evidence" value="ECO:0007669"/>
    <property type="project" value="TreeGrafter"/>
</dbReference>
<keyword evidence="4" id="KW-1185">Reference proteome</keyword>
<dbReference type="SUPFAM" id="SSF46689">
    <property type="entry name" value="Homeodomain-like"/>
    <property type="match status" value="1"/>
</dbReference>
<organism evidence="3 4">
    <name type="scientific">Cryobacterium ruanii</name>
    <dbReference type="NCBI Taxonomy" id="1259197"/>
    <lineage>
        <taxon>Bacteria</taxon>
        <taxon>Bacillati</taxon>
        <taxon>Actinomycetota</taxon>
        <taxon>Actinomycetes</taxon>
        <taxon>Micrococcales</taxon>
        <taxon>Microbacteriaceae</taxon>
        <taxon>Cryobacterium</taxon>
    </lineage>
</organism>
<dbReference type="OrthoDB" id="9803231at2"/>
<dbReference type="GO" id="GO:0032196">
    <property type="term" value="P:transposition"/>
    <property type="evidence" value="ECO:0007669"/>
    <property type="project" value="TreeGrafter"/>
</dbReference>
<comment type="caution">
    <text evidence="3">The sequence shown here is derived from an EMBL/GenBank/DDBJ whole genome shotgun (WGS) entry which is preliminary data.</text>
</comment>
<evidence type="ECO:0000256" key="1">
    <source>
        <dbReference type="ARBA" id="ARBA00023172"/>
    </source>
</evidence>
<reference evidence="3 4" key="1">
    <citation type="submission" date="2019-03" db="EMBL/GenBank/DDBJ databases">
        <title>Genomics of glacier-inhabiting Cryobacterium strains.</title>
        <authorList>
            <person name="Liu Q."/>
            <person name="Xin Y.-H."/>
        </authorList>
    </citation>
    <scope>NUCLEOTIDE SEQUENCE [LARGE SCALE GENOMIC DNA]</scope>
    <source>
        <strain evidence="3 4">Sr36</strain>
    </source>
</reference>
<dbReference type="EMBL" id="SOHK01000012">
    <property type="protein sequence ID" value="TFD66516.1"/>
    <property type="molecule type" value="Genomic_DNA"/>
</dbReference>
<dbReference type="InterPro" id="IPR009057">
    <property type="entry name" value="Homeodomain-like_sf"/>
</dbReference>
<dbReference type="InterPro" id="IPR025246">
    <property type="entry name" value="IS30-like_HTH"/>
</dbReference>
<dbReference type="Pfam" id="PF13936">
    <property type="entry name" value="HTH_38"/>
    <property type="match status" value="1"/>
</dbReference>
<accession>A0A4R9AP23</accession>
<feature type="domain" description="Transposase IS30-like HTH" evidence="2">
    <location>
        <begin position="27"/>
        <end position="68"/>
    </location>
</feature>
<sequence length="259" mass="29144">MGYNKDVTTLNSRRTRLAAIDQQLDPRFLSLTERERIRDLKATGASIRFIAGALQRSPSTISRELRRNCSNPGTYEPYAAHRTAAGRRPRPKGSKLKYRKPLRDFVMEKLRLHWSPEQICHALVKEHPTDEEMRVSPETIYQALYVQARGGLKKEVQAALRTGRARRKSHNTGQARRNRFSHPMVMISNRPPEIENRAVPGFGNLNVIVSSCEREGDSFLISGVVAEHDPEDVDASAGERKEGLFVALAFTAFAVVKGP</sequence>
<proteinExistence type="predicted"/>
<protein>
    <submittedName>
        <fullName evidence="3">IS30 family transposase</fullName>
    </submittedName>
</protein>
<evidence type="ECO:0000313" key="3">
    <source>
        <dbReference type="EMBL" id="TFD66516.1"/>
    </source>
</evidence>
<dbReference type="PANTHER" id="PTHR10948:SF23">
    <property type="entry name" value="TRANSPOSASE INSI FOR INSERTION SEQUENCE ELEMENT IS30A-RELATED"/>
    <property type="match status" value="1"/>
</dbReference>
<evidence type="ECO:0000313" key="4">
    <source>
        <dbReference type="Proteomes" id="UP000298154"/>
    </source>
</evidence>
<dbReference type="Proteomes" id="UP000298154">
    <property type="component" value="Unassembled WGS sequence"/>
</dbReference>
<dbReference type="GO" id="GO:0004803">
    <property type="term" value="F:transposase activity"/>
    <property type="evidence" value="ECO:0007669"/>
    <property type="project" value="TreeGrafter"/>
</dbReference>